<dbReference type="Proteomes" id="UP000649617">
    <property type="component" value="Unassembled WGS sequence"/>
</dbReference>
<keyword evidence="1" id="KW-0812">Transmembrane</keyword>
<dbReference type="PANTHER" id="PTHR37471">
    <property type="entry name" value="UNNAMED PRODUCT"/>
    <property type="match status" value="1"/>
</dbReference>
<dbReference type="PANTHER" id="PTHR37471:SF1">
    <property type="entry name" value="AB HYDROLASE-1 DOMAIN-CONTAINING PROTEIN"/>
    <property type="match status" value="1"/>
</dbReference>
<proteinExistence type="predicted"/>
<name>A0A812SB58_SYMPI</name>
<protein>
    <recommendedName>
        <fullName evidence="4">AB hydrolase-1 domain-containing protein</fullName>
    </recommendedName>
</protein>
<evidence type="ECO:0000313" key="2">
    <source>
        <dbReference type="EMBL" id="CAE7469449.1"/>
    </source>
</evidence>
<dbReference type="AlphaFoldDB" id="A0A812SB58"/>
<reference evidence="2" key="1">
    <citation type="submission" date="2021-02" db="EMBL/GenBank/DDBJ databases">
        <authorList>
            <person name="Dougan E. K."/>
            <person name="Rhodes N."/>
            <person name="Thang M."/>
            <person name="Chan C."/>
        </authorList>
    </citation>
    <scope>NUCLEOTIDE SEQUENCE</scope>
</reference>
<keyword evidence="1" id="KW-0472">Membrane</keyword>
<feature type="non-terminal residue" evidence="2">
    <location>
        <position position="1"/>
    </location>
</feature>
<feature type="non-terminal residue" evidence="2">
    <location>
        <position position="176"/>
    </location>
</feature>
<feature type="transmembrane region" description="Helical" evidence="1">
    <location>
        <begin position="102"/>
        <end position="123"/>
    </location>
</feature>
<keyword evidence="1" id="KW-1133">Transmembrane helix</keyword>
<dbReference type="EMBL" id="CAJNIZ010023459">
    <property type="protein sequence ID" value="CAE7469449.1"/>
    <property type="molecule type" value="Genomic_DNA"/>
</dbReference>
<gene>
    <name evidence="2" type="ORF">SPIL2461_LOCUS11869</name>
</gene>
<evidence type="ECO:0000313" key="3">
    <source>
        <dbReference type="Proteomes" id="UP000649617"/>
    </source>
</evidence>
<organism evidence="2 3">
    <name type="scientific">Symbiodinium pilosum</name>
    <name type="common">Dinoflagellate</name>
    <dbReference type="NCBI Taxonomy" id="2952"/>
    <lineage>
        <taxon>Eukaryota</taxon>
        <taxon>Sar</taxon>
        <taxon>Alveolata</taxon>
        <taxon>Dinophyceae</taxon>
        <taxon>Suessiales</taxon>
        <taxon>Symbiodiniaceae</taxon>
        <taxon>Symbiodinium</taxon>
    </lineage>
</organism>
<accession>A0A812SB58</accession>
<feature type="transmembrane region" description="Helical" evidence="1">
    <location>
        <begin position="37"/>
        <end position="57"/>
    </location>
</feature>
<dbReference type="InterPro" id="IPR029058">
    <property type="entry name" value="AB_hydrolase_fold"/>
</dbReference>
<dbReference type="OrthoDB" id="6431331at2759"/>
<dbReference type="SUPFAM" id="SSF53474">
    <property type="entry name" value="alpha/beta-Hydrolases"/>
    <property type="match status" value="1"/>
</dbReference>
<evidence type="ECO:0000256" key="1">
    <source>
        <dbReference type="SAM" id="Phobius"/>
    </source>
</evidence>
<sequence length="176" mass="20049">EHPIFLVDTAGISMRFSDDVPGAHEVATNIGNMLQVWGLQTAHFIGHSFGAFVVAWVLRYASSYVARTTLIDPVCFLLLKVLSQGHELQQVRHDTGMDPMEIVLKYFVMTELFICNFVCRCFFWEESHLDMQDLEGTSALIVLESEDLVVPTYSVRSLVLAEQRRRAKLEEPKRSQ</sequence>
<evidence type="ECO:0008006" key="4">
    <source>
        <dbReference type="Google" id="ProtNLM"/>
    </source>
</evidence>
<comment type="caution">
    <text evidence="2">The sequence shown here is derived from an EMBL/GenBank/DDBJ whole genome shotgun (WGS) entry which is preliminary data.</text>
</comment>
<dbReference type="Gene3D" id="3.40.50.1820">
    <property type="entry name" value="alpha/beta hydrolase"/>
    <property type="match status" value="1"/>
</dbReference>
<keyword evidence="3" id="KW-1185">Reference proteome</keyword>